<evidence type="ECO:0000313" key="2">
    <source>
        <dbReference type="Proteomes" id="UP000094472"/>
    </source>
</evidence>
<organism evidence="1 2">
    <name type="scientific">Methyloceanibacter superfactus</name>
    <dbReference type="NCBI Taxonomy" id="1774969"/>
    <lineage>
        <taxon>Bacteria</taxon>
        <taxon>Pseudomonadati</taxon>
        <taxon>Pseudomonadota</taxon>
        <taxon>Alphaproteobacteria</taxon>
        <taxon>Hyphomicrobiales</taxon>
        <taxon>Hyphomicrobiaceae</taxon>
        <taxon>Methyloceanibacter</taxon>
    </lineage>
</organism>
<reference evidence="1 2" key="1">
    <citation type="journal article" date="2016" name="Environ. Microbiol.">
        <title>New Methyloceanibacter diversity from North Sea sediments includes methanotroph containing solely the soluble methane monooxygenase.</title>
        <authorList>
            <person name="Vekeman B."/>
            <person name="Kerckhof F.M."/>
            <person name="Cremers G."/>
            <person name="de Vos P."/>
            <person name="Vandamme P."/>
            <person name="Boon N."/>
            <person name="Op den Camp H.J."/>
            <person name="Heylen K."/>
        </authorList>
    </citation>
    <scope>NUCLEOTIDE SEQUENCE [LARGE SCALE GENOMIC DNA]</scope>
    <source>
        <strain evidence="1 2">R-67175</strain>
    </source>
</reference>
<accession>A0A1E3VRI8</accession>
<name>A0A1E3VRI8_9HYPH</name>
<evidence type="ECO:0000313" key="1">
    <source>
        <dbReference type="EMBL" id="ODR96132.1"/>
    </source>
</evidence>
<sequence length="72" mass="7747">MTNKEAFMALPKIVLRGRKVILLSGYKDENASTGVTRRGVIVDAKDKLLIAAKRNPDAVAFGFVAGEWVASA</sequence>
<dbReference type="Proteomes" id="UP000094472">
    <property type="component" value="Unassembled WGS sequence"/>
</dbReference>
<protein>
    <submittedName>
        <fullName evidence="1">Uncharacterized protein</fullName>
    </submittedName>
</protein>
<dbReference type="AlphaFoldDB" id="A0A1E3VRI8"/>
<dbReference type="EMBL" id="LPWF01000030">
    <property type="protein sequence ID" value="ODR96132.1"/>
    <property type="molecule type" value="Genomic_DNA"/>
</dbReference>
<keyword evidence="2" id="KW-1185">Reference proteome</keyword>
<comment type="caution">
    <text evidence="1">The sequence shown here is derived from an EMBL/GenBank/DDBJ whole genome shotgun (WGS) entry which is preliminary data.</text>
</comment>
<proteinExistence type="predicted"/>
<gene>
    <name evidence="1" type="ORF">AUC69_15275</name>
</gene>